<evidence type="ECO:0000256" key="2">
    <source>
        <dbReference type="ARBA" id="ARBA00022722"/>
    </source>
</evidence>
<name>A0A379K512_ECTOL</name>
<dbReference type="EMBL" id="UGUW01000004">
    <property type="protein sequence ID" value="SUD59787.1"/>
    <property type="molecule type" value="Genomic_DNA"/>
</dbReference>
<dbReference type="Proteomes" id="UP000254084">
    <property type="component" value="Unassembled WGS sequence"/>
</dbReference>
<dbReference type="GO" id="GO:0004518">
    <property type="term" value="F:nuclease activity"/>
    <property type="evidence" value="ECO:0007669"/>
    <property type="project" value="UniProtKB-KW"/>
</dbReference>
<evidence type="ECO:0000259" key="4">
    <source>
        <dbReference type="SMART" id="SM00990"/>
    </source>
</evidence>
<dbReference type="GO" id="GO:0016788">
    <property type="term" value="F:hydrolase activity, acting on ester bonds"/>
    <property type="evidence" value="ECO:0007669"/>
    <property type="project" value="InterPro"/>
</dbReference>
<dbReference type="InterPro" id="IPR011856">
    <property type="entry name" value="tRNA_endonuc-like_dom_sf"/>
</dbReference>
<evidence type="ECO:0000256" key="3">
    <source>
        <dbReference type="ARBA" id="ARBA00022801"/>
    </source>
</evidence>
<organism evidence="5 6">
    <name type="scientific">Ectopseudomonas oleovorans</name>
    <name type="common">Pseudomonas oleovorans</name>
    <dbReference type="NCBI Taxonomy" id="301"/>
    <lineage>
        <taxon>Bacteria</taxon>
        <taxon>Pseudomonadati</taxon>
        <taxon>Pseudomonadota</taxon>
        <taxon>Gammaproteobacteria</taxon>
        <taxon>Pseudomonadales</taxon>
        <taxon>Pseudomonadaceae</taxon>
        <taxon>Ectopseudomonas</taxon>
    </lineage>
</organism>
<dbReference type="InterPro" id="IPR014883">
    <property type="entry name" value="VRR_NUC"/>
</dbReference>
<gene>
    <name evidence="5" type="ORF">NCTC10860_02098</name>
</gene>
<reference evidence="5 6" key="1">
    <citation type="submission" date="2018-06" db="EMBL/GenBank/DDBJ databases">
        <authorList>
            <consortium name="Pathogen Informatics"/>
            <person name="Doyle S."/>
        </authorList>
    </citation>
    <scope>NUCLEOTIDE SEQUENCE [LARGE SCALE GENOMIC DNA]</scope>
    <source>
        <strain evidence="5 6">NCTC10860</strain>
    </source>
</reference>
<dbReference type="RefSeq" id="WP_084340496.1">
    <property type="nucleotide sequence ID" value="NZ_CP166923.2"/>
</dbReference>
<dbReference type="Gene3D" id="3.40.1350.10">
    <property type="match status" value="1"/>
</dbReference>
<feature type="domain" description="VRR-NUC" evidence="4">
    <location>
        <begin position="7"/>
        <end position="109"/>
    </location>
</feature>
<dbReference type="AlphaFoldDB" id="A0A379K512"/>
<keyword evidence="3" id="KW-0378">Hydrolase</keyword>
<evidence type="ECO:0000256" key="1">
    <source>
        <dbReference type="ARBA" id="ARBA00001946"/>
    </source>
</evidence>
<dbReference type="SMART" id="SM00990">
    <property type="entry name" value="VRR_NUC"/>
    <property type="match status" value="1"/>
</dbReference>
<dbReference type="GO" id="GO:0003676">
    <property type="term" value="F:nucleic acid binding"/>
    <property type="evidence" value="ECO:0007669"/>
    <property type="project" value="InterPro"/>
</dbReference>
<evidence type="ECO:0000313" key="5">
    <source>
        <dbReference type="EMBL" id="SUD59787.1"/>
    </source>
</evidence>
<evidence type="ECO:0000313" key="6">
    <source>
        <dbReference type="Proteomes" id="UP000254084"/>
    </source>
</evidence>
<sequence length="130" mass="14838">MGVNFIPSEHDEQCALIQWFDLQYPALKERLAAVPNAGKMPAHVGRKMNLEGRRKGYPDLQLLIPHNGYHGLIVEMKRVKGGKIEPEQLEWLEWFAAMGYRAVVCKGFEAAKLVIVEYLDGFSFNKNHKV</sequence>
<keyword evidence="2" id="KW-0540">Nuclease</keyword>
<accession>A0A379K512</accession>
<dbReference type="Pfam" id="PF08774">
    <property type="entry name" value="VRR_NUC"/>
    <property type="match status" value="1"/>
</dbReference>
<proteinExistence type="predicted"/>
<comment type="cofactor">
    <cofactor evidence="1">
        <name>Mg(2+)</name>
        <dbReference type="ChEBI" id="CHEBI:18420"/>
    </cofactor>
</comment>
<protein>
    <submittedName>
        <fullName evidence="5">VRR-NUC domain-containing protein</fullName>
    </submittedName>
</protein>